<name>A0ABN8LS06_9CNID</name>
<feature type="non-terminal residue" evidence="1">
    <location>
        <position position="1"/>
    </location>
</feature>
<dbReference type="EMBL" id="CALNXI010000112">
    <property type="protein sequence ID" value="CAH3019295.1"/>
    <property type="molecule type" value="Genomic_DNA"/>
</dbReference>
<proteinExistence type="predicted"/>
<dbReference type="PANTHER" id="PTHR31511">
    <property type="entry name" value="PROTEIN CBG23764"/>
    <property type="match status" value="1"/>
</dbReference>
<comment type="caution">
    <text evidence="1">The sequence shown here is derived from an EMBL/GenBank/DDBJ whole genome shotgun (WGS) entry which is preliminary data.</text>
</comment>
<organism evidence="1 2">
    <name type="scientific">Porites evermanni</name>
    <dbReference type="NCBI Taxonomy" id="104178"/>
    <lineage>
        <taxon>Eukaryota</taxon>
        <taxon>Metazoa</taxon>
        <taxon>Cnidaria</taxon>
        <taxon>Anthozoa</taxon>
        <taxon>Hexacorallia</taxon>
        <taxon>Scleractinia</taxon>
        <taxon>Fungiina</taxon>
        <taxon>Poritidae</taxon>
        <taxon>Porites</taxon>
    </lineage>
</organism>
<dbReference type="Proteomes" id="UP001159427">
    <property type="component" value="Unassembled WGS sequence"/>
</dbReference>
<evidence type="ECO:0000313" key="2">
    <source>
        <dbReference type="Proteomes" id="UP001159427"/>
    </source>
</evidence>
<gene>
    <name evidence="1" type="ORF">PEVE_00002145</name>
</gene>
<keyword evidence="2" id="KW-1185">Reference proteome</keyword>
<evidence type="ECO:0000313" key="1">
    <source>
        <dbReference type="EMBL" id="CAH3019295.1"/>
    </source>
</evidence>
<protein>
    <submittedName>
        <fullName evidence="1">Uncharacterized protein</fullName>
    </submittedName>
</protein>
<reference evidence="1 2" key="1">
    <citation type="submission" date="2022-05" db="EMBL/GenBank/DDBJ databases">
        <authorList>
            <consortium name="Genoscope - CEA"/>
            <person name="William W."/>
        </authorList>
    </citation>
    <scope>NUCLEOTIDE SEQUENCE [LARGE SCALE GENOMIC DNA]</scope>
</reference>
<accession>A0ABN8LS06</accession>
<sequence length="147" mass="17290">VLQLDISVATYTPLRGSSHVKLPKELHDKKAILNIRNDDQKCFPWSVLAALHPINHKDHAGHVRHYTRYEQELTVKGITFPMKLQDIPKTARALLPPWHTVRIALEKREFEEKRERHRQEHEKKFRYVMNELKYPPGLSIYPVGVQS</sequence>
<dbReference type="PANTHER" id="PTHR31511:SF12">
    <property type="entry name" value="RHO TERMINATION FACTOR N-TERMINAL DOMAIN-CONTAINING PROTEIN"/>
    <property type="match status" value="1"/>
</dbReference>